<dbReference type="RefSeq" id="WP_170163568.1">
    <property type="nucleotide sequence ID" value="NZ_REFR01000009.1"/>
</dbReference>
<dbReference type="InterPro" id="IPR037185">
    <property type="entry name" value="EmrE-like"/>
</dbReference>
<dbReference type="AlphaFoldDB" id="A0A3M0CR48"/>
<dbReference type="Proteomes" id="UP000271227">
    <property type="component" value="Unassembled WGS sequence"/>
</dbReference>
<dbReference type="PANTHER" id="PTHR32322:SF9">
    <property type="entry name" value="AMINO-ACID METABOLITE EFFLUX PUMP-RELATED"/>
    <property type="match status" value="1"/>
</dbReference>
<sequence length="297" mass="31663">MSFADLLLAVVINAVWGLNFVAVKWAVADFPPLVANTIRFFSVVILLIPYLKVIPGQMKGIARVAVILGVFHFGTIFYAMAIAEDIAPVAIVAQLGVPFSTILAAIMLKEAIGWRRAMGVALSFAGVLIMGFDPRVFNDLDAVVWMAVAAFLFALAAIYMRRIRDVPAMTTQAWVGIAGIAGSLSLSLLFETGQVDAVRQAGWLAWGAVLYSGIMSSIVGHGGMNYLLRKYEVAVVTPYFLTTPLFAVLGGVLLLDETLGGRTIVGAAVTLVGVGIVNLRMAKRKQLPPAARIGDAP</sequence>
<feature type="domain" description="EamA" evidence="6">
    <location>
        <begin position="142"/>
        <end position="278"/>
    </location>
</feature>
<proteinExistence type="predicted"/>
<feature type="domain" description="EamA" evidence="6">
    <location>
        <begin position="6"/>
        <end position="130"/>
    </location>
</feature>
<feature type="transmembrane region" description="Helical" evidence="5">
    <location>
        <begin position="120"/>
        <end position="137"/>
    </location>
</feature>
<evidence type="ECO:0000259" key="6">
    <source>
        <dbReference type="Pfam" id="PF00892"/>
    </source>
</evidence>
<feature type="transmembrane region" description="Helical" evidence="5">
    <location>
        <begin position="233"/>
        <end position="255"/>
    </location>
</feature>
<evidence type="ECO:0000256" key="3">
    <source>
        <dbReference type="ARBA" id="ARBA00022989"/>
    </source>
</evidence>
<feature type="transmembrane region" description="Helical" evidence="5">
    <location>
        <begin position="202"/>
        <end position="221"/>
    </location>
</feature>
<evidence type="ECO:0000256" key="2">
    <source>
        <dbReference type="ARBA" id="ARBA00022692"/>
    </source>
</evidence>
<organism evidence="7 8">
    <name type="scientific">Eilatimonas milleporae</name>
    <dbReference type="NCBI Taxonomy" id="911205"/>
    <lineage>
        <taxon>Bacteria</taxon>
        <taxon>Pseudomonadati</taxon>
        <taxon>Pseudomonadota</taxon>
        <taxon>Alphaproteobacteria</taxon>
        <taxon>Kordiimonadales</taxon>
        <taxon>Kordiimonadaceae</taxon>
        <taxon>Eilatimonas</taxon>
    </lineage>
</organism>
<evidence type="ECO:0000313" key="7">
    <source>
        <dbReference type="EMBL" id="RMB12034.1"/>
    </source>
</evidence>
<dbReference type="PANTHER" id="PTHR32322">
    <property type="entry name" value="INNER MEMBRANE TRANSPORTER"/>
    <property type="match status" value="1"/>
</dbReference>
<dbReference type="FunCoup" id="A0A3M0CR48">
    <property type="interactions" value="104"/>
</dbReference>
<feature type="transmembrane region" description="Helical" evidence="5">
    <location>
        <begin position="143"/>
        <end position="160"/>
    </location>
</feature>
<dbReference type="GO" id="GO:0016020">
    <property type="term" value="C:membrane"/>
    <property type="evidence" value="ECO:0007669"/>
    <property type="project" value="UniProtKB-SubCell"/>
</dbReference>
<feature type="transmembrane region" description="Helical" evidence="5">
    <location>
        <begin position="33"/>
        <end position="53"/>
    </location>
</feature>
<comment type="caution">
    <text evidence="7">The sequence shown here is derived from an EMBL/GenBank/DDBJ whole genome shotgun (WGS) entry which is preliminary data.</text>
</comment>
<gene>
    <name evidence="7" type="ORF">BXY39_0524</name>
</gene>
<dbReference type="EMBL" id="REFR01000009">
    <property type="protein sequence ID" value="RMB12034.1"/>
    <property type="molecule type" value="Genomic_DNA"/>
</dbReference>
<evidence type="ECO:0000256" key="1">
    <source>
        <dbReference type="ARBA" id="ARBA00004141"/>
    </source>
</evidence>
<feature type="transmembrane region" description="Helical" evidence="5">
    <location>
        <begin position="7"/>
        <end position="27"/>
    </location>
</feature>
<dbReference type="InParanoid" id="A0A3M0CR48"/>
<dbReference type="Pfam" id="PF00892">
    <property type="entry name" value="EamA"/>
    <property type="match status" value="2"/>
</dbReference>
<dbReference type="InterPro" id="IPR050638">
    <property type="entry name" value="AA-Vitamin_Transporters"/>
</dbReference>
<feature type="transmembrane region" description="Helical" evidence="5">
    <location>
        <begin position="172"/>
        <end position="190"/>
    </location>
</feature>
<feature type="transmembrane region" description="Helical" evidence="5">
    <location>
        <begin position="261"/>
        <end position="279"/>
    </location>
</feature>
<keyword evidence="3 5" id="KW-1133">Transmembrane helix</keyword>
<keyword evidence="4 5" id="KW-0472">Membrane</keyword>
<evidence type="ECO:0000313" key="8">
    <source>
        <dbReference type="Proteomes" id="UP000271227"/>
    </source>
</evidence>
<comment type="subcellular location">
    <subcellularLocation>
        <location evidence="1">Membrane</location>
        <topology evidence="1">Multi-pass membrane protein</topology>
    </subcellularLocation>
</comment>
<keyword evidence="2 5" id="KW-0812">Transmembrane</keyword>
<feature type="transmembrane region" description="Helical" evidence="5">
    <location>
        <begin position="60"/>
        <end position="80"/>
    </location>
</feature>
<feature type="transmembrane region" description="Helical" evidence="5">
    <location>
        <begin position="86"/>
        <end position="108"/>
    </location>
</feature>
<keyword evidence="8" id="KW-1185">Reference proteome</keyword>
<evidence type="ECO:0000256" key="5">
    <source>
        <dbReference type="SAM" id="Phobius"/>
    </source>
</evidence>
<name>A0A3M0CR48_9PROT</name>
<dbReference type="InterPro" id="IPR000620">
    <property type="entry name" value="EamA_dom"/>
</dbReference>
<evidence type="ECO:0000256" key="4">
    <source>
        <dbReference type="ARBA" id="ARBA00023136"/>
    </source>
</evidence>
<accession>A0A3M0CR48</accession>
<dbReference type="SUPFAM" id="SSF103481">
    <property type="entry name" value="Multidrug resistance efflux transporter EmrE"/>
    <property type="match status" value="2"/>
</dbReference>
<protein>
    <submittedName>
        <fullName evidence="7">O-acetylserine/cysteine efflux transporter</fullName>
    </submittedName>
</protein>
<reference evidence="7 8" key="1">
    <citation type="submission" date="2018-10" db="EMBL/GenBank/DDBJ databases">
        <title>Genomic Encyclopedia of Archaeal and Bacterial Type Strains, Phase II (KMG-II): from individual species to whole genera.</title>
        <authorList>
            <person name="Goeker M."/>
        </authorList>
    </citation>
    <scope>NUCLEOTIDE SEQUENCE [LARGE SCALE GENOMIC DNA]</scope>
    <source>
        <strain evidence="7 8">DSM 25217</strain>
    </source>
</reference>